<organism evidence="2 3">
    <name type="scientific">Aquimixticola soesokkakensis</name>
    <dbReference type="NCBI Taxonomy" id="1519096"/>
    <lineage>
        <taxon>Bacteria</taxon>
        <taxon>Pseudomonadati</taxon>
        <taxon>Pseudomonadota</taxon>
        <taxon>Alphaproteobacteria</taxon>
        <taxon>Rhodobacterales</taxon>
        <taxon>Paracoccaceae</taxon>
        <taxon>Aquimixticola</taxon>
    </lineage>
</organism>
<feature type="signal peptide" evidence="1">
    <location>
        <begin position="1"/>
        <end position="32"/>
    </location>
</feature>
<sequence>MMLTRRSFLGQSPLALLGAGLSTPFLITAAQAAPQAGDAPLKIRDLYDKGAVLSPRARALDGTRIAISGFMAPPLKADAAFFVLTKMPMATCPFCEPGVEWPDTILPVYSKRRVDVIPFNVPIEARGVLRLSEFIDPETGFWSIIRLEDARYARS</sequence>
<dbReference type="Proteomes" id="UP000193862">
    <property type="component" value="Unassembled WGS sequence"/>
</dbReference>
<dbReference type="AlphaFoldDB" id="A0A1Y5T8E7"/>
<dbReference type="EMBL" id="FWFS01000009">
    <property type="protein sequence ID" value="SLN56281.1"/>
    <property type="molecule type" value="Genomic_DNA"/>
</dbReference>
<name>A0A1Y5T8E7_9RHOB</name>
<gene>
    <name evidence="2" type="ORF">AQS8620_02480</name>
</gene>
<evidence type="ECO:0008006" key="4">
    <source>
        <dbReference type="Google" id="ProtNLM"/>
    </source>
</evidence>
<reference evidence="2 3" key="1">
    <citation type="submission" date="2017-03" db="EMBL/GenBank/DDBJ databases">
        <authorList>
            <person name="Afonso C.L."/>
            <person name="Miller P.J."/>
            <person name="Scott M.A."/>
            <person name="Spackman E."/>
            <person name="Goraichik I."/>
            <person name="Dimitrov K.M."/>
            <person name="Suarez D.L."/>
            <person name="Swayne D.E."/>
        </authorList>
    </citation>
    <scope>NUCLEOTIDE SEQUENCE [LARGE SCALE GENOMIC DNA]</scope>
    <source>
        <strain evidence="2 3">CECT 8620</strain>
    </source>
</reference>
<evidence type="ECO:0000256" key="1">
    <source>
        <dbReference type="SAM" id="SignalP"/>
    </source>
</evidence>
<evidence type="ECO:0000313" key="2">
    <source>
        <dbReference type="EMBL" id="SLN56281.1"/>
    </source>
</evidence>
<protein>
    <recommendedName>
        <fullName evidence="4">DUF3299 domain-containing protein</fullName>
    </recommendedName>
</protein>
<dbReference type="PROSITE" id="PS51318">
    <property type="entry name" value="TAT"/>
    <property type="match status" value="1"/>
</dbReference>
<dbReference type="InterPro" id="IPR006311">
    <property type="entry name" value="TAT_signal"/>
</dbReference>
<keyword evidence="3" id="KW-1185">Reference proteome</keyword>
<feature type="chain" id="PRO_5012734865" description="DUF3299 domain-containing protein" evidence="1">
    <location>
        <begin position="33"/>
        <end position="155"/>
    </location>
</feature>
<proteinExistence type="predicted"/>
<keyword evidence="1" id="KW-0732">Signal</keyword>
<evidence type="ECO:0000313" key="3">
    <source>
        <dbReference type="Proteomes" id="UP000193862"/>
    </source>
</evidence>
<accession>A0A1Y5T8E7</accession>